<dbReference type="SUPFAM" id="SSF55166">
    <property type="entry name" value="Hedgehog/DD-peptidase"/>
    <property type="match status" value="1"/>
</dbReference>
<name>A0A8S5MN96_9CAUD</name>
<dbReference type="CDD" id="cd14845">
    <property type="entry name" value="L-Ala-D-Glu_peptidase_like"/>
    <property type="match status" value="1"/>
</dbReference>
<dbReference type="Gene3D" id="3.30.1380.10">
    <property type="match status" value="1"/>
</dbReference>
<dbReference type="EMBL" id="BK014940">
    <property type="protein sequence ID" value="DAD83684.1"/>
    <property type="molecule type" value="Genomic_DNA"/>
</dbReference>
<reference evidence="1" key="1">
    <citation type="journal article" date="2021" name="Proc. Natl. Acad. Sci. U.S.A.">
        <title>A Catalog of Tens of Thousands of Viruses from Human Metagenomes Reveals Hidden Associations with Chronic Diseases.</title>
        <authorList>
            <person name="Tisza M.J."/>
            <person name="Buck C.B."/>
        </authorList>
    </citation>
    <scope>NUCLEOTIDE SEQUENCE</scope>
    <source>
        <strain evidence="1">CtPSW2</strain>
    </source>
</reference>
<accession>A0A8S5MN96</accession>
<proteinExistence type="predicted"/>
<organism evidence="1">
    <name type="scientific">Myoviridae sp. ctPSW2</name>
    <dbReference type="NCBI Taxonomy" id="2826648"/>
    <lineage>
        <taxon>Viruses</taxon>
        <taxon>Duplodnaviria</taxon>
        <taxon>Heunggongvirae</taxon>
        <taxon>Uroviricota</taxon>
        <taxon>Caudoviricetes</taxon>
    </lineage>
</organism>
<sequence length="163" mass="18273">MTEKQTYTLGKTSLSKLNGVHPNLVKVIKRAIELTSQDFSVNEGLRTIERQKRLVAAGASRTLNSKHLKQPDGYGHASDLIPWGDFDGNGTKEISWAWENFYPIAEAMRDAAKELNIRVRWGGCWETLNDTTKPTTQLVADYVAERRAAGKRAFIDGPHFELA</sequence>
<dbReference type="InterPro" id="IPR009045">
    <property type="entry name" value="Zn_M74/Hedgehog-like"/>
</dbReference>
<protein>
    <submittedName>
        <fullName evidence="1">L alanyl D glutamate peptidase endolysin</fullName>
    </submittedName>
</protein>
<evidence type="ECO:0000313" key="1">
    <source>
        <dbReference type="EMBL" id="DAD83684.1"/>
    </source>
</evidence>